<dbReference type="RefSeq" id="WP_267926989.1">
    <property type="nucleotide sequence ID" value="NZ_AP024233.1"/>
</dbReference>
<dbReference type="InterPro" id="IPR036397">
    <property type="entry name" value="RNaseH_sf"/>
</dbReference>
<dbReference type="CDD" id="cd09279">
    <property type="entry name" value="RNase_HI_like"/>
    <property type="match status" value="1"/>
</dbReference>
<dbReference type="KEGG" id="ddu:GF1_26300"/>
<name>A0A915U2X0_9BACT</name>
<dbReference type="GO" id="GO:0003676">
    <property type="term" value="F:nucleic acid binding"/>
    <property type="evidence" value="ECO:0007669"/>
    <property type="project" value="InterPro"/>
</dbReference>
<dbReference type="Proteomes" id="UP001063350">
    <property type="component" value="Chromosome"/>
</dbReference>
<gene>
    <name evidence="3" type="ORF">GF1_26300</name>
</gene>
<evidence type="ECO:0000313" key="4">
    <source>
        <dbReference type="Proteomes" id="UP001063350"/>
    </source>
</evidence>
<proteinExistence type="predicted"/>
<protein>
    <recommendedName>
        <fullName evidence="2">RNase H type-1 domain-containing protein</fullName>
    </recommendedName>
</protein>
<reference evidence="3" key="1">
    <citation type="submission" date="2020-12" db="EMBL/GenBank/DDBJ databases">
        <title>Desulfobium dissulfuricans gen. nov., sp. nov., a novel mesophilic, sulfate-reducing bacterium isolated from a deep-sea hydrothermal vent.</title>
        <authorList>
            <person name="Hashimoto Y."/>
            <person name="Tame A."/>
            <person name="Sawayama S."/>
            <person name="Miyazaki J."/>
            <person name="Takai K."/>
            <person name="Nakagawa S."/>
        </authorList>
    </citation>
    <scope>NUCLEOTIDE SEQUENCE</scope>
    <source>
        <strain evidence="3">GF1</strain>
    </source>
</reference>
<dbReference type="InterPro" id="IPR002156">
    <property type="entry name" value="RNaseH_domain"/>
</dbReference>
<dbReference type="Gene3D" id="3.30.420.10">
    <property type="entry name" value="Ribonuclease H-like superfamily/Ribonuclease H"/>
    <property type="match status" value="1"/>
</dbReference>
<feature type="domain" description="RNase H type-1" evidence="2">
    <location>
        <begin position="74"/>
        <end position="205"/>
    </location>
</feature>
<sequence length="213" mass="23649">MRNRPGNEELLQTLAARLSDTTLSALFPDYRAEAVRAALIGLAEEQKKRSADAVQPSNSFPALETEPPPERHRTPGTCRLYTDGASRGNPGRAGAGIVLLDDSDRELTTRAVYLGTCTNNVAEYRALLIGLQAARDEGCCRVEIFMDSELIVRQLQGRYQVKSAALKPLFTEVRQLLRSFEGWKVHHVPRAQNRRADELANQGIDNHRQLQGA</sequence>
<dbReference type="AlphaFoldDB" id="A0A915U2X0"/>
<dbReference type="SUPFAM" id="SSF53098">
    <property type="entry name" value="Ribonuclease H-like"/>
    <property type="match status" value="1"/>
</dbReference>
<evidence type="ECO:0000256" key="1">
    <source>
        <dbReference type="SAM" id="MobiDB-lite"/>
    </source>
</evidence>
<dbReference type="GO" id="GO:0004523">
    <property type="term" value="F:RNA-DNA hybrid ribonuclease activity"/>
    <property type="evidence" value="ECO:0007669"/>
    <property type="project" value="InterPro"/>
</dbReference>
<keyword evidence="4" id="KW-1185">Reference proteome</keyword>
<dbReference type="PANTHER" id="PTHR46387">
    <property type="entry name" value="POLYNUCLEOTIDYL TRANSFERASE, RIBONUCLEASE H-LIKE SUPERFAMILY PROTEIN"/>
    <property type="match status" value="1"/>
</dbReference>
<evidence type="ECO:0000313" key="3">
    <source>
        <dbReference type="EMBL" id="BCO10254.1"/>
    </source>
</evidence>
<evidence type="ECO:0000259" key="2">
    <source>
        <dbReference type="PROSITE" id="PS50879"/>
    </source>
</evidence>
<dbReference type="EMBL" id="AP024233">
    <property type="protein sequence ID" value="BCO10254.1"/>
    <property type="molecule type" value="Genomic_DNA"/>
</dbReference>
<dbReference type="PROSITE" id="PS50879">
    <property type="entry name" value="RNASE_H_1"/>
    <property type="match status" value="1"/>
</dbReference>
<dbReference type="PANTHER" id="PTHR46387:SF2">
    <property type="entry name" value="RIBONUCLEASE HI"/>
    <property type="match status" value="1"/>
</dbReference>
<accession>A0A915U2X0</accession>
<feature type="region of interest" description="Disordered" evidence="1">
    <location>
        <begin position="46"/>
        <end position="75"/>
    </location>
</feature>
<dbReference type="InterPro" id="IPR012337">
    <property type="entry name" value="RNaseH-like_sf"/>
</dbReference>
<dbReference type="Pfam" id="PF13456">
    <property type="entry name" value="RVT_3"/>
    <property type="match status" value="1"/>
</dbReference>
<organism evidence="3 4">
    <name type="scientific">Desulfolithobacter dissulfuricans</name>
    <dbReference type="NCBI Taxonomy" id="2795293"/>
    <lineage>
        <taxon>Bacteria</taxon>
        <taxon>Pseudomonadati</taxon>
        <taxon>Thermodesulfobacteriota</taxon>
        <taxon>Desulfobulbia</taxon>
        <taxon>Desulfobulbales</taxon>
        <taxon>Desulfobulbaceae</taxon>
        <taxon>Desulfolithobacter</taxon>
    </lineage>
</organism>